<dbReference type="Pfam" id="PF03372">
    <property type="entry name" value="Exo_endo_phos"/>
    <property type="match status" value="1"/>
</dbReference>
<dbReference type="Pfam" id="PF00932">
    <property type="entry name" value="LTD"/>
    <property type="match status" value="1"/>
</dbReference>
<organism evidence="3 4">
    <name type="scientific">Vitreoscilla filiformis</name>
    <dbReference type="NCBI Taxonomy" id="63"/>
    <lineage>
        <taxon>Bacteria</taxon>
        <taxon>Pseudomonadati</taxon>
        <taxon>Pseudomonadota</taxon>
        <taxon>Betaproteobacteria</taxon>
        <taxon>Neisseriales</taxon>
        <taxon>Neisseriaceae</taxon>
        <taxon>Vitreoscilla</taxon>
    </lineage>
</organism>
<dbReference type="InterPro" id="IPR036415">
    <property type="entry name" value="Lamin_tail_dom_sf"/>
</dbReference>
<dbReference type="RefSeq" id="WP_089415684.1">
    <property type="nucleotide sequence ID" value="NZ_CP022423.1"/>
</dbReference>
<dbReference type="GO" id="GO:0003824">
    <property type="term" value="F:catalytic activity"/>
    <property type="evidence" value="ECO:0007669"/>
    <property type="project" value="InterPro"/>
</dbReference>
<evidence type="ECO:0000259" key="2">
    <source>
        <dbReference type="PROSITE" id="PS51841"/>
    </source>
</evidence>
<dbReference type="PROSITE" id="PS51841">
    <property type="entry name" value="LTD"/>
    <property type="match status" value="1"/>
</dbReference>
<dbReference type="InterPro" id="IPR005135">
    <property type="entry name" value="Endo/exonuclease/phosphatase"/>
</dbReference>
<dbReference type="AlphaFoldDB" id="A0A221KBS6"/>
<sequence>MNTSFSRKAWRRAASAWVMLAGLSTSATAAGVVISQIYGGGGNAGALYRQDFVELFNAGSAPVSLKGWSVQYASANGQSWDVVPLGNVTLPPGRYALVQLEAGAKGSQDVPQPEVVGTVGLAGASGKVALVRTTQALSGASPVGQSGVMDFVGYGSASGYKGRGAAASPGNNITALHRREGGCVDTANNQADFELAGPIPRNGRVPAVTCPTSGAAASSGGAAGAKALKIAQIQGTGATSPVVGQAVQTQGVVTVLTNTGFFLQDPAGDGDAATSEGLYVALGQAPTVKPGQRVQVEGTVVEHNVGAPSNARSAAQTVTQLTQVSGVSVLGSDRAPVAVPVQLPLAPEAGLERYEGMLVTLAGPLVVTDNHYLARTGQLTLAVGERQFVPTNLHRPGTPQAQALAQQQARSRIVLDDASSVQNPDPTPHLGPERTVRLGDRTASLTGVLDYGLSGAHPNGPSEWRLHPTQAVQWTRPVPRSATPPAVGGSVRVASMNVLNYFTTFADGSSISGSKGQGCRQGASTSVENCRGADSTAEFSRQRTKIIAALRALDADVVGLMEMQNNGTTAITDLVNGLNAVAGASTYAAVPDPASGAGSDAVKVAMIYKPARLRRVGEALSDVDGIHNRPPLAQMFQTAQGERLMVVVNHFKSKGSCPSTDRARAEGNADAGDGQGCWNGQRVRQAKRLRQWVDGTLVPQTPQVLLLGDFNAHAQEDPIHELTSRGWVDVVGQRDPRAYSYAFEGLTGRLDHALATPALAARVTGAAEWHINADEPPALDYNQEYRQPACARCGPDLYTPSVFRASDHDPVLIGLDWASPPAPARAAR</sequence>
<dbReference type="InterPro" id="IPR036691">
    <property type="entry name" value="Endo/exonu/phosph_ase_sf"/>
</dbReference>
<dbReference type="CDD" id="cd04486">
    <property type="entry name" value="YhcR_OBF_like"/>
    <property type="match status" value="1"/>
</dbReference>
<dbReference type="Gene3D" id="3.60.10.10">
    <property type="entry name" value="Endonuclease/exonuclease/phosphatase"/>
    <property type="match status" value="1"/>
</dbReference>
<dbReference type="InterPro" id="IPR001322">
    <property type="entry name" value="Lamin_tail_dom"/>
</dbReference>
<evidence type="ECO:0000256" key="1">
    <source>
        <dbReference type="SAM" id="SignalP"/>
    </source>
</evidence>
<dbReference type="KEGG" id="vff:VITFI_CDS0521"/>
<dbReference type="SUPFAM" id="SSF56219">
    <property type="entry name" value="DNase I-like"/>
    <property type="match status" value="1"/>
</dbReference>
<name>A0A221KBS6_VITFI</name>
<protein>
    <submittedName>
        <fullName evidence="3">Nuclease</fullName>
    </submittedName>
</protein>
<gene>
    <name evidence="3" type="ORF">VITFI_CDS0521</name>
</gene>
<keyword evidence="1" id="KW-0732">Signal</keyword>
<dbReference type="Proteomes" id="UP000199729">
    <property type="component" value="Chromosome"/>
</dbReference>
<dbReference type="OrthoDB" id="9800417at2"/>
<feature type="domain" description="LTD" evidence="2">
    <location>
        <begin position="21"/>
        <end position="156"/>
    </location>
</feature>
<feature type="chain" id="PRO_5012736381" evidence="1">
    <location>
        <begin position="30"/>
        <end position="828"/>
    </location>
</feature>
<evidence type="ECO:0000313" key="4">
    <source>
        <dbReference type="Proteomes" id="UP000199729"/>
    </source>
</evidence>
<dbReference type="PANTHER" id="PTHR42834">
    <property type="entry name" value="ENDONUCLEASE/EXONUCLEASE/PHOSPHATASE FAMILY PROTEIN (AFU_ORTHOLOGUE AFUA_3G09210)"/>
    <property type="match status" value="1"/>
</dbReference>
<reference evidence="3 4" key="1">
    <citation type="submission" date="2017-07" db="EMBL/GenBank/DDBJ databases">
        <title>Complete Genome Sequence of the cosmetic ferment Vitreoscilla filiformis (ATCC15551).</title>
        <authorList>
            <person name="Contreras S."/>
            <person name="Sagory-Zalkind P."/>
            <person name="Blanquart H."/>
            <person name="Iltis A."/>
            <person name="Morand S.C."/>
        </authorList>
    </citation>
    <scope>NUCLEOTIDE SEQUENCE [LARGE SCALE GENOMIC DNA]</scope>
    <source>
        <strain evidence="3 4">ATCC 15551</strain>
    </source>
</reference>
<dbReference type="PANTHER" id="PTHR42834:SF1">
    <property type="entry name" value="ENDONUCLEASE_EXONUCLEASE_PHOSPHATASE FAMILY PROTEIN (AFU_ORTHOLOGUE AFUA_3G09210)"/>
    <property type="match status" value="1"/>
</dbReference>
<evidence type="ECO:0000313" key="3">
    <source>
        <dbReference type="EMBL" id="ASM76300.1"/>
    </source>
</evidence>
<feature type="signal peptide" evidence="1">
    <location>
        <begin position="1"/>
        <end position="29"/>
    </location>
</feature>
<dbReference type="InterPro" id="IPR047971">
    <property type="entry name" value="ExeM-like"/>
</dbReference>
<dbReference type="CDD" id="cd10283">
    <property type="entry name" value="MnuA_DNase1-like"/>
    <property type="match status" value="1"/>
</dbReference>
<accession>A0A221KBS6</accession>
<proteinExistence type="predicted"/>
<dbReference type="NCBIfam" id="NF033681">
    <property type="entry name" value="ExeM_NucH_DNase"/>
    <property type="match status" value="1"/>
</dbReference>
<keyword evidence="4" id="KW-1185">Reference proteome</keyword>
<dbReference type="SUPFAM" id="SSF74853">
    <property type="entry name" value="Lamin A/C globular tail domain"/>
    <property type="match status" value="1"/>
</dbReference>
<dbReference type="EMBL" id="CP022423">
    <property type="protein sequence ID" value="ASM76300.1"/>
    <property type="molecule type" value="Genomic_DNA"/>
</dbReference>